<gene>
    <name evidence="3" type="ORF">HAX54_040794</name>
</gene>
<dbReference type="PANTHER" id="PTHR20854">
    <property type="entry name" value="INOSITOL MONOPHOSPHATASE"/>
    <property type="match status" value="1"/>
</dbReference>
<sequence length="232" mass="25179">MSSFIHSFFFKFVSYPEFFFLVISLNWHFLKVVAHIPSFQHGFVQVSPLEPKSALLYRRLGNKKEYSKIGADSTGSIPSSELLQVVEAAARTGAQVVMDAVNKPRNVTYKGLTDLVTDTDKSSEVAILEVVAKNFSDHLILGEEGGIIGDSSSDYLWCIDPLVIELNVRGKKEEGSKAGKQPVAGSKAIPVTSTSGSGDTGAKMNSLFSSNKFADKGMDLNFVALVIKDGIH</sequence>
<feature type="non-terminal residue" evidence="3">
    <location>
        <position position="232"/>
    </location>
</feature>
<accession>A0ABS8RP43</accession>
<comment type="similarity">
    <text evidence="1">Belongs to the inositol monophosphatase superfamily.</text>
</comment>
<dbReference type="PRINTS" id="PR00377">
    <property type="entry name" value="IMPHPHTASES"/>
</dbReference>
<name>A0ABS8RP43_DATST</name>
<dbReference type="Pfam" id="PF00459">
    <property type="entry name" value="Inositol_P"/>
    <property type="match status" value="1"/>
</dbReference>
<dbReference type="EMBL" id="JACEIK010000058">
    <property type="protein sequence ID" value="MCD7448348.1"/>
    <property type="molecule type" value="Genomic_DNA"/>
</dbReference>
<keyword evidence="4" id="KW-1185">Reference proteome</keyword>
<reference evidence="3 4" key="1">
    <citation type="journal article" date="2021" name="BMC Genomics">
        <title>Datura genome reveals duplications of psychoactive alkaloid biosynthetic genes and high mutation rate following tissue culture.</title>
        <authorList>
            <person name="Rajewski A."/>
            <person name="Carter-House D."/>
            <person name="Stajich J."/>
            <person name="Litt A."/>
        </authorList>
    </citation>
    <scope>NUCLEOTIDE SEQUENCE [LARGE SCALE GENOMIC DNA]</scope>
    <source>
        <strain evidence="3">AR-01</strain>
    </source>
</reference>
<dbReference type="Gene3D" id="3.30.540.10">
    <property type="entry name" value="Fructose-1,6-Bisphosphatase, subunit A, domain 1"/>
    <property type="match status" value="1"/>
</dbReference>
<evidence type="ECO:0000256" key="1">
    <source>
        <dbReference type="ARBA" id="ARBA00009759"/>
    </source>
</evidence>
<dbReference type="Proteomes" id="UP000823775">
    <property type="component" value="Unassembled WGS sequence"/>
</dbReference>
<dbReference type="SUPFAM" id="SSF56655">
    <property type="entry name" value="Carbohydrate phosphatase"/>
    <property type="match status" value="1"/>
</dbReference>
<evidence type="ECO:0000313" key="3">
    <source>
        <dbReference type="EMBL" id="MCD7448348.1"/>
    </source>
</evidence>
<dbReference type="PANTHER" id="PTHR20854:SF17">
    <property type="entry name" value="PHOSPHATASE IMPL1, CHLOROPLASTIC"/>
    <property type="match status" value="1"/>
</dbReference>
<evidence type="ECO:0000313" key="4">
    <source>
        <dbReference type="Proteomes" id="UP000823775"/>
    </source>
</evidence>
<proteinExistence type="inferred from homology"/>
<dbReference type="InterPro" id="IPR000760">
    <property type="entry name" value="Inositol_monophosphatase-like"/>
</dbReference>
<organism evidence="3 4">
    <name type="scientific">Datura stramonium</name>
    <name type="common">Jimsonweed</name>
    <name type="synonym">Common thornapple</name>
    <dbReference type="NCBI Taxonomy" id="4076"/>
    <lineage>
        <taxon>Eukaryota</taxon>
        <taxon>Viridiplantae</taxon>
        <taxon>Streptophyta</taxon>
        <taxon>Embryophyta</taxon>
        <taxon>Tracheophyta</taxon>
        <taxon>Spermatophyta</taxon>
        <taxon>Magnoliopsida</taxon>
        <taxon>eudicotyledons</taxon>
        <taxon>Gunneridae</taxon>
        <taxon>Pentapetalae</taxon>
        <taxon>asterids</taxon>
        <taxon>lamiids</taxon>
        <taxon>Solanales</taxon>
        <taxon>Solanaceae</taxon>
        <taxon>Solanoideae</taxon>
        <taxon>Datureae</taxon>
        <taxon>Datura</taxon>
    </lineage>
</organism>
<protein>
    <submittedName>
        <fullName evidence="3">Uncharacterized protein</fullName>
    </submittedName>
</protein>
<feature type="region of interest" description="Disordered" evidence="2">
    <location>
        <begin position="174"/>
        <end position="200"/>
    </location>
</feature>
<comment type="caution">
    <text evidence="3">The sequence shown here is derived from an EMBL/GenBank/DDBJ whole genome shotgun (WGS) entry which is preliminary data.</text>
</comment>
<evidence type="ECO:0000256" key="2">
    <source>
        <dbReference type="SAM" id="MobiDB-lite"/>
    </source>
</evidence>